<name>A0A9P6RP05_9FUNG</name>
<keyword evidence="4" id="KW-1185">Reference proteome</keyword>
<feature type="compositionally biased region" description="Acidic residues" evidence="1">
    <location>
        <begin position="475"/>
        <end position="486"/>
    </location>
</feature>
<dbReference type="AlphaFoldDB" id="A0A9P6RP05"/>
<evidence type="ECO:0000259" key="2">
    <source>
        <dbReference type="Pfam" id="PF00646"/>
    </source>
</evidence>
<reference evidence="3" key="1">
    <citation type="journal article" date="2020" name="Fungal Divers.">
        <title>Resolving the Mortierellaceae phylogeny through synthesis of multi-gene phylogenetics and phylogenomics.</title>
        <authorList>
            <person name="Vandepol N."/>
            <person name="Liber J."/>
            <person name="Desiro A."/>
            <person name="Na H."/>
            <person name="Kennedy M."/>
            <person name="Barry K."/>
            <person name="Grigoriev I.V."/>
            <person name="Miller A.N."/>
            <person name="O'Donnell K."/>
            <person name="Stajich J.E."/>
            <person name="Bonito G."/>
        </authorList>
    </citation>
    <scope>NUCLEOTIDE SEQUENCE</scope>
    <source>
        <strain evidence="3">REB-010B</strain>
    </source>
</reference>
<dbReference type="Pfam" id="PF00646">
    <property type="entry name" value="F-box"/>
    <property type="match status" value="1"/>
</dbReference>
<dbReference type="Proteomes" id="UP000738325">
    <property type="component" value="Unassembled WGS sequence"/>
</dbReference>
<dbReference type="OrthoDB" id="2383020at2759"/>
<accession>A0A9P6RP05</accession>
<evidence type="ECO:0000313" key="3">
    <source>
        <dbReference type="EMBL" id="KAG0324856.1"/>
    </source>
</evidence>
<comment type="caution">
    <text evidence="3">The sequence shown here is derived from an EMBL/GenBank/DDBJ whole genome shotgun (WGS) entry which is preliminary data.</text>
</comment>
<feature type="region of interest" description="Disordered" evidence="1">
    <location>
        <begin position="128"/>
        <end position="190"/>
    </location>
</feature>
<feature type="region of interest" description="Disordered" evidence="1">
    <location>
        <begin position="467"/>
        <end position="488"/>
    </location>
</feature>
<protein>
    <recommendedName>
        <fullName evidence="2">F-box domain-containing protein</fullName>
    </recommendedName>
</protein>
<feature type="domain" description="F-box" evidence="2">
    <location>
        <begin position="2"/>
        <end position="36"/>
    </location>
</feature>
<organism evidence="3 4">
    <name type="scientific">Dissophora globulifera</name>
    <dbReference type="NCBI Taxonomy" id="979702"/>
    <lineage>
        <taxon>Eukaryota</taxon>
        <taxon>Fungi</taxon>
        <taxon>Fungi incertae sedis</taxon>
        <taxon>Mucoromycota</taxon>
        <taxon>Mortierellomycotina</taxon>
        <taxon>Mortierellomycetes</taxon>
        <taxon>Mortierellales</taxon>
        <taxon>Mortierellaceae</taxon>
        <taxon>Dissophora</taxon>
    </lineage>
</organism>
<gene>
    <name evidence="3" type="ORF">BGZ99_001370</name>
</gene>
<proteinExistence type="predicted"/>
<sequence>MDSLPLEAFQLICAFCSLHTLVSLRLVSKGFRDRVDGSLTARRAHALPAKTIMPQDKHDRNACYVRITLDRQHDPLTVVFNRYNMQHNYLEFVQQSAPAVIEGSVYTTPGDATLGRLDLNLWEEQWDKTAASTAPRATRESSSISQGQGTPRSRVRRSSITEARVIRGTEHQIQRELATAGPITPSPQAGVVRNSLRSAFDTSSLSAALPTSVAAAVSVPTSSSSNSSGGGESYMARFARTVLASTGTGLQAPRTRPNMMAAELAQEALRLFHTVDNEVLAFRKQYKFDLSEGPHYIGDNDFIMRYTISFIDPSLETSAATPTPLQQQISFKVDYIRASWRWIASGPPVAIKAKSETNDSVFDSSSSLSDPMAIADKFPQERIGKIYALRYNRILLKIQENRVSQHVRGELALAGYNVSILPRDFMAINLRSAPVLEWITRVEENNQAKSDQTRRMEVLQDDEPHSHLGITVDTVPEDSSDSEWEDLSPRTKLDKGKDVMDVNAETLEDEEALEKLVEDMKLNMGFLTGRDILEEMLASQGLARELCWKYGIVRREMMGAVPDPQQAKQWLQKIADSEAANSAFRH</sequence>
<dbReference type="InterPro" id="IPR001810">
    <property type="entry name" value="F-box_dom"/>
</dbReference>
<evidence type="ECO:0000256" key="1">
    <source>
        <dbReference type="SAM" id="MobiDB-lite"/>
    </source>
</evidence>
<feature type="compositionally biased region" description="Polar residues" evidence="1">
    <location>
        <begin position="140"/>
        <end position="151"/>
    </location>
</feature>
<evidence type="ECO:0000313" key="4">
    <source>
        <dbReference type="Proteomes" id="UP000738325"/>
    </source>
</evidence>
<feature type="compositionally biased region" description="Basic and acidic residues" evidence="1">
    <location>
        <begin position="164"/>
        <end position="174"/>
    </location>
</feature>
<dbReference type="EMBL" id="JAAAIP010000134">
    <property type="protein sequence ID" value="KAG0324856.1"/>
    <property type="molecule type" value="Genomic_DNA"/>
</dbReference>